<protein>
    <submittedName>
        <fullName evidence="1">Uncharacterized protein</fullName>
    </submittedName>
</protein>
<evidence type="ECO:0000313" key="1">
    <source>
        <dbReference type="EMBL" id="SDZ19297.1"/>
    </source>
</evidence>
<gene>
    <name evidence="1" type="ORF">SAMN05192546_11175</name>
</gene>
<keyword evidence="2" id="KW-1185">Reference proteome</keyword>
<organism evidence="1 2">
    <name type="scientific">Tindallia californiensis</name>
    <dbReference type="NCBI Taxonomy" id="159292"/>
    <lineage>
        <taxon>Bacteria</taxon>
        <taxon>Bacillati</taxon>
        <taxon>Bacillota</taxon>
        <taxon>Clostridia</taxon>
        <taxon>Peptostreptococcales</taxon>
        <taxon>Tindalliaceae</taxon>
        <taxon>Tindallia</taxon>
    </lineage>
</organism>
<name>A0A1H3R0U3_9FIRM</name>
<sequence>MIPVKSIVRSINTKIIEEFPEIPIQSRDVKEGFSRPSFFLRLANIEKETFLRVTLRQMTCRVLYFASNRYESDLENLEILDRLEKVFALNFSVETEDLAKIVTISDTRSQFVDDVLEFEFDFSFYQDNDSDDEELPLMEELEMS</sequence>
<dbReference type="EMBL" id="FNPV01000011">
    <property type="protein sequence ID" value="SDZ19297.1"/>
    <property type="molecule type" value="Genomic_DNA"/>
</dbReference>
<dbReference type="STRING" id="159292.SAMN05192546_11175"/>
<dbReference type="InterPro" id="IPR049254">
    <property type="entry name" value="Phage_tail_terminator"/>
</dbReference>
<evidence type="ECO:0000313" key="2">
    <source>
        <dbReference type="Proteomes" id="UP000199230"/>
    </source>
</evidence>
<reference evidence="1 2" key="1">
    <citation type="submission" date="2016-10" db="EMBL/GenBank/DDBJ databases">
        <authorList>
            <person name="de Groot N.N."/>
        </authorList>
    </citation>
    <scope>NUCLEOTIDE SEQUENCE [LARGE SCALE GENOMIC DNA]</scope>
    <source>
        <strain evidence="1 2">APO</strain>
    </source>
</reference>
<dbReference type="AlphaFoldDB" id="A0A1H3R0U3"/>
<dbReference type="OrthoDB" id="2063617at2"/>
<dbReference type="RefSeq" id="WP_093315371.1">
    <property type="nucleotide sequence ID" value="NZ_FNPV01000011.1"/>
</dbReference>
<dbReference type="Pfam" id="PF20765">
    <property type="entry name" value="Phage_tail_terminator_8"/>
    <property type="match status" value="1"/>
</dbReference>
<proteinExistence type="predicted"/>
<dbReference type="Proteomes" id="UP000199230">
    <property type="component" value="Unassembled WGS sequence"/>
</dbReference>
<accession>A0A1H3R0U3</accession>